<sequence>MMLGWQLNCRPIHYPLPTSMRIGLFGGTFDPVHFGHLLLAECCREQCRLDEVWFLPTATPPHKQDRQPTAAEHRVEMLELATSGNPAFSVCRHEIERSGVNYSVDTLAHFHAEDPSRELFFLMGADMLLD</sequence>
<dbReference type="Gene3D" id="3.40.50.620">
    <property type="entry name" value="HUPs"/>
    <property type="match status" value="1"/>
</dbReference>
<keyword evidence="6" id="KW-0067">ATP-binding</keyword>
<dbReference type="InterPro" id="IPR005248">
    <property type="entry name" value="NadD/NMNAT"/>
</dbReference>
<dbReference type="InterPro" id="IPR014729">
    <property type="entry name" value="Rossmann-like_a/b/a_fold"/>
</dbReference>
<proteinExistence type="predicted"/>
<feature type="domain" description="Cytidyltransferase-like" evidence="8">
    <location>
        <begin position="24"/>
        <end position="130"/>
    </location>
</feature>
<dbReference type="EMBL" id="BARS01022775">
    <property type="protein sequence ID" value="GAG03859.1"/>
    <property type="molecule type" value="Genomic_DNA"/>
</dbReference>
<dbReference type="PANTHER" id="PTHR39321">
    <property type="entry name" value="NICOTINATE-NUCLEOTIDE ADENYLYLTRANSFERASE-RELATED"/>
    <property type="match status" value="1"/>
</dbReference>
<dbReference type="GO" id="GO:0070566">
    <property type="term" value="F:adenylyltransferase activity"/>
    <property type="evidence" value="ECO:0007669"/>
    <property type="project" value="UniProtKB-ARBA"/>
</dbReference>
<dbReference type="NCBIfam" id="TIGR00125">
    <property type="entry name" value="cyt_tran_rel"/>
    <property type="match status" value="1"/>
</dbReference>
<gene>
    <name evidence="9" type="ORF">S01H1_36359</name>
</gene>
<dbReference type="CDD" id="cd02165">
    <property type="entry name" value="NMNAT"/>
    <property type="match status" value="1"/>
</dbReference>
<keyword evidence="5" id="KW-0547">Nucleotide-binding</keyword>
<dbReference type="NCBIfam" id="TIGR00482">
    <property type="entry name" value="nicotinate (nicotinamide) nucleotide adenylyltransferase"/>
    <property type="match status" value="1"/>
</dbReference>
<comment type="pathway">
    <text evidence="1">Cofactor biosynthesis; NAD(+) biosynthesis.</text>
</comment>
<comment type="caution">
    <text evidence="9">The sequence shown here is derived from an EMBL/GenBank/DDBJ whole genome shotgun (WGS) entry which is preliminary data.</text>
</comment>
<accession>X0UDK2</accession>
<evidence type="ECO:0000256" key="3">
    <source>
        <dbReference type="ARBA" id="ARBA00022679"/>
    </source>
</evidence>
<evidence type="ECO:0000313" key="9">
    <source>
        <dbReference type="EMBL" id="GAG03859.1"/>
    </source>
</evidence>
<keyword evidence="2" id="KW-0662">Pyridine nucleotide biosynthesis</keyword>
<dbReference type="GO" id="GO:0009435">
    <property type="term" value="P:NAD+ biosynthetic process"/>
    <property type="evidence" value="ECO:0007669"/>
    <property type="project" value="UniProtKB-UniPathway"/>
</dbReference>
<dbReference type="UniPathway" id="UPA00253"/>
<dbReference type="Pfam" id="PF01467">
    <property type="entry name" value="CTP_transf_like"/>
    <property type="match status" value="1"/>
</dbReference>
<reference evidence="9" key="1">
    <citation type="journal article" date="2014" name="Front. Microbiol.">
        <title>High frequency of phylogenetically diverse reductive dehalogenase-homologous genes in deep subseafloor sedimentary metagenomes.</title>
        <authorList>
            <person name="Kawai M."/>
            <person name="Futagami T."/>
            <person name="Toyoda A."/>
            <person name="Takaki Y."/>
            <person name="Nishi S."/>
            <person name="Hori S."/>
            <person name="Arai W."/>
            <person name="Tsubouchi T."/>
            <person name="Morono Y."/>
            <person name="Uchiyama I."/>
            <person name="Ito T."/>
            <person name="Fujiyama A."/>
            <person name="Inagaki F."/>
            <person name="Takami H."/>
        </authorList>
    </citation>
    <scope>NUCLEOTIDE SEQUENCE</scope>
    <source>
        <strain evidence="9">Expedition CK06-06</strain>
    </source>
</reference>
<dbReference type="InterPro" id="IPR004821">
    <property type="entry name" value="Cyt_trans-like"/>
</dbReference>
<keyword evidence="3" id="KW-0808">Transferase</keyword>
<dbReference type="PANTHER" id="PTHR39321:SF3">
    <property type="entry name" value="PHOSPHOPANTETHEINE ADENYLYLTRANSFERASE"/>
    <property type="match status" value="1"/>
</dbReference>
<evidence type="ECO:0000259" key="8">
    <source>
        <dbReference type="Pfam" id="PF01467"/>
    </source>
</evidence>
<organism evidence="9">
    <name type="scientific">marine sediment metagenome</name>
    <dbReference type="NCBI Taxonomy" id="412755"/>
    <lineage>
        <taxon>unclassified sequences</taxon>
        <taxon>metagenomes</taxon>
        <taxon>ecological metagenomes</taxon>
    </lineage>
</organism>
<evidence type="ECO:0000256" key="1">
    <source>
        <dbReference type="ARBA" id="ARBA00004790"/>
    </source>
</evidence>
<keyword evidence="7" id="KW-0520">NAD</keyword>
<dbReference type="GO" id="GO:0005524">
    <property type="term" value="F:ATP binding"/>
    <property type="evidence" value="ECO:0007669"/>
    <property type="project" value="UniProtKB-KW"/>
</dbReference>
<evidence type="ECO:0000256" key="2">
    <source>
        <dbReference type="ARBA" id="ARBA00022642"/>
    </source>
</evidence>
<keyword evidence="4" id="KW-0548">Nucleotidyltransferase</keyword>
<dbReference type="SUPFAM" id="SSF52374">
    <property type="entry name" value="Nucleotidylyl transferase"/>
    <property type="match status" value="1"/>
</dbReference>
<evidence type="ECO:0000256" key="6">
    <source>
        <dbReference type="ARBA" id="ARBA00022840"/>
    </source>
</evidence>
<evidence type="ECO:0000256" key="5">
    <source>
        <dbReference type="ARBA" id="ARBA00022741"/>
    </source>
</evidence>
<protein>
    <recommendedName>
        <fullName evidence="8">Cytidyltransferase-like domain-containing protein</fullName>
    </recommendedName>
</protein>
<dbReference type="AlphaFoldDB" id="X0UDK2"/>
<feature type="non-terminal residue" evidence="9">
    <location>
        <position position="130"/>
    </location>
</feature>
<name>X0UDK2_9ZZZZ</name>
<evidence type="ECO:0000256" key="4">
    <source>
        <dbReference type="ARBA" id="ARBA00022695"/>
    </source>
</evidence>
<evidence type="ECO:0000256" key="7">
    <source>
        <dbReference type="ARBA" id="ARBA00023027"/>
    </source>
</evidence>